<dbReference type="InterPro" id="IPR039261">
    <property type="entry name" value="FNR_nucleotide-bd"/>
</dbReference>
<dbReference type="InterPro" id="IPR017938">
    <property type="entry name" value="Riboflavin_synthase-like_b-brl"/>
</dbReference>
<evidence type="ECO:0000256" key="4">
    <source>
        <dbReference type="ARBA" id="ARBA00022692"/>
    </source>
</evidence>
<organism evidence="15 16">
    <name type="scientific">Candidatus Desulfobia pelagia</name>
    <dbReference type="NCBI Taxonomy" id="2841692"/>
    <lineage>
        <taxon>Bacteria</taxon>
        <taxon>Pseudomonadati</taxon>
        <taxon>Thermodesulfobacteriota</taxon>
        <taxon>Desulfobulbia</taxon>
        <taxon>Desulfobulbales</taxon>
        <taxon>Desulfobulbaceae</taxon>
        <taxon>Candidatus Desulfobia</taxon>
    </lineage>
</organism>
<dbReference type="PANTHER" id="PTHR47354:SF8">
    <property type="entry name" value="1,2-PHENYLACETYL-COA EPOXIDASE, SUBUNIT E"/>
    <property type="match status" value="1"/>
</dbReference>
<keyword evidence="7" id="KW-0274">FAD</keyword>
<comment type="cofactor">
    <cofactor evidence="1">
        <name>FAD</name>
        <dbReference type="ChEBI" id="CHEBI:57692"/>
    </cofactor>
</comment>
<evidence type="ECO:0000259" key="14">
    <source>
        <dbReference type="PROSITE" id="PS51384"/>
    </source>
</evidence>
<feature type="domain" description="FAD-binding FR-type" evidence="14">
    <location>
        <begin position="203"/>
        <end position="304"/>
    </location>
</feature>
<dbReference type="PRINTS" id="PR00410">
    <property type="entry name" value="PHEHYDRXLASE"/>
</dbReference>
<keyword evidence="3" id="KW-0285">Flavoprotein</keyword>
<dbReference type="Pfam" id="PF08022">
    <property type="entry name" value="FAD_binding_8"/>
    <property type="match status" value="1"/>
</dbReference>
<dbReference type="GO" id="GO:0051537">
    <property type="term" value="F:2 iron, 2 sulfur cluster binding"/>
    <property type="evidence" value="ECO:0007669"/>
    <property type="project" value="UniProtKB-KW"/>
</dbReference>
<evidence type="ECO:0000256" key="10">
    <source>
        <dbReference type="ARBA" id="ARBA00023004"/>
    </source>
</evidence>
<comment type="caution">
    <text evidence="15">The sequence shown here is derived from an EMBL/GenBank/DDBJ whole genome shotgun (WGS) entry which is preliminary data.</text>
</comment>
<dbReference type="CDD" id="cd06198">
    <property type="entry name" value="FNR_like_3"/>
    <property type="match status" value="1"/>
</dbReference>
<keyword evidence="5" id="KW-0001">2Fe-2S</keyword>
<evidence type="ECO:0000256" key="12">
    <source>
        <dbReference type="ARBA" id="ARBA00023136"/>
    </source>
</evidence>
<feature type="transmembrane region" description="Helical" evidence="13">
    <location>
        <begin position="7"/>
        <end position="28"/>
    </location>
</feature>
<evidence type="ECO:0000256" key="5">
    <source>
        <dbReference type="ARBA" id="ARBA00022714"/>
    </source>
</evidence>
<sequence length="438" mass="49351">MNYVQRGFFWVGVYLCLVLTPLFVLLLASSPSGSGFWWDFSIALGFSGTSIMGTMFVLTARFRRAAAPFGIDLIYYYHRWIALVAFVFIIAHPAILVVLEPSLLADLRPSIISWHMLAGAASIMALTAIMVTSFWRQQLRIHYDAWRVGHALLAIAALGLAIGHIEGVGTYVSSPWKRTLWVTISVCCLALLFYVRLIKPLVLLKHPYRVEQVIKERGDAWTLALRPDGHRGFTFLPGQFAWLTLGNSPFALKEHPFSISSSAMQPETIHFTIKELGDFTSRIKDVIPGNTAYLDAPFGAFSIDRHPSSDYIFVAGGIGIAPVMSMLRTLADRGDDRSLLLIYAYKTWESLTFREELKKLQEELHLSVVYVLENPPDDWQGESGFITADLLTRNLPDYPERYEYYLCGPLPMTVMVEKTLQNKGIPLHQVHSELFNLA</sequence>
<dbReference type="SUPFAM" id="SSF52343">
    <property type="entry name" value="Ferredoxin reductase-like, C-terminal NADP-linked domain"/>
    <property type="match status" value="1"/>
</dbReference>
<evidence type="ECO:0000256" key="13">
    <source>
        <dbReference type="SAM" id="Phobius"/>
    </source>
</evidence>
<dbReference type="InterPro" id="IPR017927">
    <property type="entry name" value="FAD-bd_FR_type"/>
</dbReference>
<evidence type="ECO:0000256" key="1">
    <source>
        <dbReference type="ARBA" id="ARBA00001974"/>
    </source>
</evidence>
<feature type="transmembrane region" description="Helical" evidence="13">
    <location>
        <begin position="80"/>
        <end position="99"/>
    </location>
</feature>
<keyword evidence="10" id="KW-0408">Iron</keyword>
<dbReference type="PANTHER" id="PTHR47354">
    <property type="entry name" value="NADH OXIDOREDUCTASE HCR"/>
    <property type="match status" value="1"/>
</dbReference>
<dbReference type="InterPro" id="IPR001709">
    <property type="entry name" value="Flavoprot_Pyr_Nucl_cyt_Rdtase"/>
</dbReference>
<dbReference type="GO" id="GO:0016491">
    <property type="term" value="F:oxidoreductase activity"/>
    <property type="evidence" value="ECO:0007669"/>
    <property type="project" value="UniProtKB-KW"/>
</dbReference>
<protein>
    <submittedName>
        <fullName evidence="15">Ferric reductase-like transmembrane domain-containing protein</fullName>
    </submittedName>
</protein>
<evidence type="ECO:0000256" key="11">
    <source>
        <dbReference type="ARBA" id="ARBA00023014"/>
    </source>
</evidence>
<evidence type="ECO:0000256" key="7">
    <source>
        <dbReference type="ARBA" id="ARBA00022827"/>
    </source>
</evidence>
<feature type="transmembrane region" description="Helical" evidence="13">
    <location>
        <begin position="40"/>
        <end position="59"/>
    </location>
</feature>
<dbReference type="InterPro" id="IPR013130">
    <property type="entry name" value="Fe3_Rdtase_TM_dom"/>
</dbReference>
<gene>
    <name evidence="15" type="ORF">H8E41_04355</name>
</gene>
<dbReference type="PRINTS" id="PR00371">
    <property type="entry name" value="FPNCR"/>
</dbReference>
<feature type="transmembrane region" description="Helical" evidence="13">
    <location>
        <begin position="147"/>
        <end position="165"/>
    </location>
</feature>
<dbReference type="AlphaFoldDB" id="A0A8J6NC75"/>
<keyword evidence="4 13" id="KW-0812">Transmembrane</keyword>
<dbReference type="GO" id="GO:0050660">
    <property type="term" value="F:flavin adenine dinucleotide binding"/>
    <property type="evidence" value="ECO:0007669"/>
    <property type="project" value="TreeGrafter"/>
</dbReference>
<reference evidence="15 16" key="1">
    <citation type="submission" date="2020-08" db="EMBL/GenBank/DDBJ databases">
        <title>Bridging the membrane lipid divide: bacteria of the FCB group superphylum have the potential to synthesize archaeal ether lipids.</title>
        <authorList>
            <person name="Villanueva L."/>
            <person name="Von Meijenfeldt F.A.B."/>
            <person name="Westbye A.B."/>
            <person name="Yadav S."/>
            <person name="Hopmans E.C."/>
            <person name="Dutilh B.E."/>
            <person name="Sinninghe Damste J.S."/>
        </authorList>
    </citation>
    <scope>NUCLEOTIDE SEQUENCE [LARGE SCALE GENOMIC DNA]</scope>
    <source>
        <strain evidence="15">NIOZ-UU47</strain>
    </source>
</reference>
<dbReference type="GO" id="GO:0046872">
    <property type="term" value="F:metal ion binding"/>
    <property type="evidence" value="ECO:0007669"/>
    <property type="project" value="UniProtKB-KW"/>
</dbReference>
<dbReference type="Pfam" id="PF01794">
    <property type="entry name" value="Ferric_reduct"/>
    <property type="match status" value="1"/>
</dbReference>
<evidence type="ECO:0000256" key="8">
    <source>
        <dbReference type="ARBA" id="ARBA00022989"/>
    </source>
</evidence>
<keyword evidence="12 13" id="KW-0472">Membrane</keyword>
<dbReference type="Proteomes" id="UP000614424">
    <property type="component" value="Unassembled WGS sequence"/>
</dbReference>
<dbReference type="InterPro" id="IPR001433">
    <property type="entry name" value="OxRdtase_FAD/NAD-bd"/>
</dbReference>
<keyword evidence="8 13" id="KW-1133">Transmembrane helix</keyword>
<feature type="transmembrane region" description="Helical" evidence="13">
    <location>
        <begin position="111"/>
        <end position="135"/>
    </location>
</feature>
<proteinExistence type="predicted"/>
<keyword evidence="9" id="KW-0560">Oxidoreductase</keyword>
<dbReference type="GO" id="GO:0016020">
    <property type="term" value="C:membrane"/>
    <property type="evidence" value="ECO:0007669"/>
    <property type="project" value="UniProtKB-SubCell"/>
</dbReference>
<dbReference type="InterPro" id="IPR013112">
    <property type="entry name" value="FAD-bd_8"/>
</dbReference>
<evidence type="ECO:0000313" key="16">
    <source>
        <dbReference type="Proteomes" id="UP000614424"/>
    </source>
</evidence>
<keyword evidence="11" id="KW-0411">Iron-sulfur</keyword>
<feature type="transmembrane region" description="Helical" evidence="13">
    <location>
        <begin position="180"/>
        <end position="198"/>
    </location>
</feature>
<dbReference type="PROSITE" id="PS51384">
    <property type="entry name" value="FAD_FR"/>
    <property type="match status" value="1"/>
</dbReference>
<evidence type="ECO:0000313" key="15">
    <source>
        <dbReference type="EMBL" id="MBC8317114.1"/>
    </source>
</evidence>
<keyword evidence="6" id="KW-0479">Metal-binding</keyword>
<dbReference type="Gene3D" id="2.40.30.10">
    <property type="entry name" value="Translation factors"/>
    <property type="match status" value="1"/>
</dbReference>
<dbReference type="EMBL" id="JACNJZ010000071">
    <property type="protein sequence ID" value="MBC8317114.1"/>
    <property type="molecule type" value="Genomic_DNA"/>
</dbReference>
<dbReference type="InterPro" id="IPR050415">
    <property type="entry name" value="MRET"/>
</dbReference>
<evidence type="ECO:0000256" key="9">
    <source>
        <dbReference type="ARBA" id="ARBA00023002"/>
    </source>
</evidence>
<evidence type="ECO:0000256" key="6">
    <source>
        <dbReference type="ARBA" id="ARBA00022723"/>
    </source>
</evidence>
<dbReference type="Gene3D" id="3.40.50.80">
    <property type="entry name" value="Nucleotide-binding domain of ferredoxin-NADP reductase (FNR) module"/>
    <property type="match status" value="1"/>
</dbReference>
<accession>A0A8J6NC75</accession>
<name>A0A8J6NC75_9BACT</name>
<comment type="subcellular location">
    <subcellularLocation>
        <location evidence="2">Membrane</location>
        <topology evidence="2">Multi-pass membrane protein</topology>
    </subcellularLocation>
</comment>
<dbReference type="SUPFAM" id="SSF63380">
    <property type="entry name" value="Riboflavin synthase domain-like"/>
    <property type="match status" value="1"/>
</dbReference>
<evidence type="ECO:0000256" key="2">
    <source>
        <dbReference type="ARBA" id="ARBA00004141"/>
    </source>
</evidence>
<evidence type="ECO:0000256" key="3">
    <source>
        <dbReference type="ARBA" id="ARBA00022630"/>
    </source>
</evidence>
<dbReference type="Pfam" id="PF00175">
    <property type="entry name" value="NAD_binding_1"/>
    <property type="match status" value="1"/>
</dbReference>